<dbReference type="EMBL" id="BQKE01000001">
    <property type="protein sequence ID" value="GJM60071.1"/>
    <property type="molecule type" value="Genomic_DNA"/>
</dbReference>
<protein>
    <recommendedName>
        <fullName evidence="4">Universal stress protein</fullName>
    </recommendedName>
</protein>
<gene>
    <name evidence="2" type="ORF">PEDI_06230</name>
</gene>
<feature type="coiled-coil region" evidence="1">
    <location>
        <begin position="39"/>
        <end position="70"/>
    </location>
</feature>
<dbReference type="Gene3D" id="3.40.50.12370">
    <property type="match status" value="1"/>
</dbReference>
<organism evidence="2 3">
    <name type="scientific">Persicobacter diffluens</name>
    <dbReference type="NCBI Taxonomy" id="981"/>
    <lineage>
        <taxon>Bacteria</taxon>
        <taxon>Pseudomonadati</taxon>
        <taxon>Bacteroidota</taxon>
        <taxon>Cytophagia</taxon>
        <taxon>Cytophagales</taxon>
        <taxon>Persicobacteraceae</taxon>
        <taxon>Persicobacter</taxon>
    </lineage>
</organism>
<keyword evidence="3" id="KW-1185">Reference proteome</keyword>
<dbReference type="Proteomes" id="UP001310022">
    <property type="component" value="Unassembled WGS sequence"/>
</dbReference>
<evidence type="ECO:0008006" key="4">
    <source>
        <dbReference type="Google" id="ProtNLM"/>
    </source>
</evidence>
<keyword evidence="1" id="KW-0175">Coiled coil</keyword>
<evidence type="ECO:0000256" key="1">
    <source>
        <dbReference type="SAM" id="Coils"/>
    </source>
</evidence>
<reference evidence="2 3" key="1">
    <citation type="submission" date="2021-12" db="EMBL/GenBank/DDBJ databases">
        <title>Genome sequencing of bacteria with rrn-lacking chromosome and rrn-plasmid.</title>
        <authorList>
            <person name="Anda M."/>
            <person name="Iwasaki W."/>
        </authorList>
    </citation>
    <scope>NUCLEOTIDE SEQUENCE [LARGE SCALE GENOMIC DNA]</scope>
    <source>
        <strain evidence="2 3">NBRC 15940</strain>
    </source>
</reference>
<dbReference type="RefSeq" id="WP_053403951.1">
    <property type="nucleotide sequence ID" value="NZ_BQKE01000001.1"/>
</dbReference>
<proteinExistence type="predicted"/>
<evidence type="ECO:0000313" key="3">
    <source>
        <dbReference type="Proteomes" id="UP001310022"/>
    </source>
</evidence>
<sequence>MARIFAALKGDFSSLDNLREMGASIGNDEVSFDVALLGMEGCEDQRKKQEREIQAKAQELKINLRVLKTDHLGVKEIVEKTPFYDMVFFDYASAFHFVDGEDNSEQLFKILIGSRCPVVIIPSNYSEVNNLIFTYDGKDASIFAIKMFALLFGKNCKDMEVTILSVVQEDESMFGFERHLMDFVQSHFKNVGLKHVYGEEVSTNIHDFSQTLSDSLVIMGAYDREADTYKERPSAARGIIFQQDTPLFIAHH</sequence>
<comment type="caution">
    <text evidence="2">The sequence shown here is derived from an EMBL/GenBank/DDBJ whole genome shotgun (WGS) entry which is preliminary data.</text>
</comment>
<accession>A0AAN5AK38</accession>
<dbReference type="SUPFAM" id="SSF52402">
    <property type="entry name" value="Adenine nucleotide alpha hydrolases-like"/>
    <property type="match status" value="1"/>
</dbReference>
<dbReference type="AlphaFoldDB" id="A0AAN5AK38"/>
<name>A0AAN5AK38_9BACT</name>
<evidence type="ECO:0000313" key="2">
    <source>
        <dbReference type="EMBL" id="GJM60071.1"/>
    </source>
</evidence>